<evidence type="ECO:0008006" key="3">
    <source>
        <dbReference type="Google" id="ProtNLM"/>
    </source>
</evidence>
<sequence length="147" mass="16853">MTQQVLDELSSMLNCLWCLHLGVDFNKVDLTCCALRLIKSFPYLSKLLITVEGSDDNAETIMKYLETETCLNRPLNKLEYVTVSSFKCSKTEVFFVKLLCARTPSLVRMCIVQGIAIDSKEERNITISIFHLRLRTQIDSPVFNEFC</sequence>
<comment type="caution">
    <text evidence="1">The sequence shown here is derived from an EMBL/GenBank/DDBJ whole genome shotgun (WGS) entry which is preliminary data.</text>
</comment>
<proteinExistence type="predicted"/>
<organism evidence="1 2">
    <name type="scientific">Solanum pinnatisectum</name>
    <name type="common">tansyleaf nightshade</name>
    <dbReference type="NCBI Taxonomy" id="50273"/>
    <lineage>
        <taxon>Eukaryota</taxon>
        <taxon>Viridiplantae</taxon>
        <taxon>Streptophyta</taxon>
        <taxon>Embryophyta</taxon>
        <taxon>Tracheophyta</taxon>
        <taxon>Spermatophyta</taxon>
        <taxon>Magnoliopsida</taxon>
        <taxon>eudicotyledons</taxon>
        <taxon>Gunneridae</taxon>
        <taxon>Pentapetalae</taxon>
        <taxon>asterids</taxon>
        <taxon>lamiids</taxon>
        <taxon>Solanales</taxon>
        <taxon>Solanaceae</taxon>
        <taxon>Solanoideae</taxon>
        <taxon>Solaneae</taxon>
        <taxon>Solanum</taxon>
    </lineage>
</organism>
<evidence type="ECO:0000313" key="2">
    <source>
        <dbReference type="Proteomes" id="UP001311915"/>
    </source>
</evidence>
<reference evidence="1 2" key="1">
    <citation type="submission" date="2023-10" db="EMBL/GenBank/DDBJ databases">
        <title>Genome-Wide Identification Analysis in wild type Solanum Pinnatisectum Reveals Some Genes Defensing Phytophthora Infestans.</title>
        <authorList>
            <person name="Sun C."/>
        </authorList>
    </citation>
    <scope>NUCLEOTIDE SEQUENCE [LARGE SCALE GENOMIC DNA]</scope>
    <source>
        <strain evidence="1">LQN</strain>
        <tissue evidence="1">Leaf</tissue>
    </source>
</reference>
<dbReference type="AlphaFoldDB" id="A0AAV9L681"/>
<dbReference type="Proteomes" id="UP001311915">
    <property type="component" value="Unassembled WGS sequence"/>
</dbReference>
<gene>
    <name evidence="1" type="ORF">R3W88_011455</name>
</gene>
<keyword evidence="2" id="KW-1185">Reference proteome</keyword>
<accession>A0AAV9L681</accession>
<evidence type="ECO:0000313" key="1">
    <source>
        <dbReference type="EMBL" id="KAK4721222.1"/>
    </source>
</evidence>
<dbReference type="EMBL" id="JAWPEI010000007">
    <property type="protein sequence ID" value="KAK4721222.1"/>
    <property type="molecule type" value="Genomic_DNA"/>
</dbReference>
<name>A0AAV9L681_9SOLN</name>
<protein>
    <recommendedName>
        <fullName evidence="3">FBD domain-containing protein</fullName>
    </recommendedName>
</protein>